<sequence>MSVFRFPKMLLKEIETMIAKLWWSHKKGGKGINWKCWNSLGTEKSMGGLGFHNLICFNRALLAKQEWRIIQEPSSLMAQIYKEKYFPTGHYVDAKLGYCPSQIWRSIWPVMDLVKVEFVWRVGNGKSVKVWKDKWVPIPSTFQIQSPITILEPNATGDVLIDEESKTWRKELVHDVFRQEEAHCICSIPIRDRGWMIKLFGVYLTRGSFL</sequence>
<reference evidence="1" key="2">
    <citation type="submission" date="2020-03" db="EMBL/GenBank/DDBJ databases">
        <title>Walnut 2.0.</title>
        <authorList>
            <person name="Marrano A."/>
            <person name="Britton M."/>
            <person name="Zimin A.V."/>
            <person name="Zaini P.A."/>
            <person name="Workman R."/>
            <person name="Puiu D."/>
            <person name="Bianco L."/>
            <person name="Allen B.J."/>
            <person name="Troggio M."/>
            <person name="Leslie C.A."/>
            <person name="Timp W."/>
            <person name="Dendekar A."/>
            <person name="Salzberg S.L."/>
            <person name="Neale D.B."/>
        </authorList>
    </citation>
    <scope>NUCLEOTIDE SEQUENCE</scope>
    <source>
        <tissue evidence="1">Leaves</tissue>
    </source>
</reference>
<reference evidence="1" key="1">
    <citation type="submission" date="2015-10" db="EMBL/GenBank/DDBJ databases">
        <authorList>
            <person name="Martinez-Garcia P.J."/>
            <person name="Crepeau M.W."/>
            <person name="Puiu D."/>
            <person name="Gonzalez-Ibeas D."/>
            <person name="Whalen J."/>
            <person name="Stevens K."/>
            <person name="Paul R."/>
            <person name="Butterfield T."/>
            <person name="Britton M."/>
            <person name="Reagan R."/>
            <person name="Chakraborty S."/>
            <person name="Walawage S.L."/>
            <person name="Vasquez-Gross H.A."/>
            <person name="Cardeno C."/>
            <person name="Famula R."/>
            <person name="Pratt K."/>
            <person name="Kuruganti S."/>
            <person name="Aradhya M.K."/>
            <person name="Leslie C.A."/>
            <person name="Dandekar A.M."/>
            <person name="Salzberg S.L."/>
            <person name="Wegrzyn J.L."/>
            <person name="Langley C.H."/>
            <person name="Neale D.B."/>
        </authorList>
    </citation>
    <scope>NUCLEOTIDE SEQUENCE</scope>
    <source>
        <tissue evidence="1">Leaves</tissue>
    </source>
</reference>
<proteinExistence type="predicted"/>
<dbReference type="Gramene" id="Jr_Scaffold_767_00010_p1">
    <property type="protein sequence ID" value="cds.Jr_Scaffold_767_00010_p1"/>
    <property type="gene ID" value="Jr_Scaffold_767_00010"/>
</dbReference>
<dbReference type="PANTHER" id="PTHR33116:SF86">
    <property type="entry name" value="REVERSE TRANSCRIPTASE DOMAIN-CONTAINING PROTEIN"/>
    <property type="match status" value="1"/>
</dbReference>
<dbReference type="RefSeq" id="XP_018806584.2">
    <property type="nucleotide sequence ID" value="XM_018951039.2"/>
</dbReference>
<dbReference type="AlphaFoldDB" id="A0A833TLE8"/>
<dbReference type="OrthoDB" id="1938246at2759"/>
<gene>
    <name evidence="1" type="ORF">F2P56_037229</name>
</gene>
<dbReference type="PANTHER" id="PTHR33116">
    <property type="entry name" value="REVERSE TRANSCRIPTASE ZINC-BINDING DOMAIN-CONTAINING PROTEIN-RELATED-RELATED"/>
    <property type="match status" value="1"/>
</dbReference>
<name>A0A833TLE8_JUGRE</name>
<dbReference type="Proteomes" id="UP000619265">
    <property type="component" value="Unassembled WGS sequence"/>
</dbReference>
<evidence type="ECO:0000313" key="2">
    <source>
        <dbReference type="Proteomes" id="UP000619265"/>
    </source>
</evidence>
<comment type="caution">
    <text evidence="1">The sequence shown here is derived from an EMBL/GenBank/DDBJ whole genome shotgun (WGS) entry which is preliminary data.</text>
</comment>
<evidence type="ECO:0000313" key="1">
    <source>
        <dbReference type="EMBL" id="KAF5441823.1"/>
    </source>
</evidence>
<protein>
    <submittedName>
        <fullName evidence="1">Uncharacterized protein</fullName>
    </submittedName>
</protein>
<accession>A0A833TLE8</accession>
<organism evidence="1 2">
    <name type="scientific">Juglans regia</name>
    <name type="common">English walnut</name>
    <dbReference type="NCBI Taxonomy" id="51240"/>
    <lineage>
        <taxon>Eukaryota</taxon>
        <taxon>Viridiplantae</taxon>
        <taxon>Streptophyta</taxon>
        <taxon>Embryophyta</taxon>
        <taxon>Tracheophyta</taxon>
        <taxon>Spermatophyta</taxon>
        <taxon>Magnoliopsida</taxon>
        <taxon>eudicotyledons</taxon>
        <taxon>Gunneridae</taxon>
        <taxon>Pentapetalae</taxon>
        <taxon>rosids</taxon>
        <taxon>fabids</taxon>
        <taxon>Fagales</taxon>
        <taxon>Juglandaceae</taxon>
        <taxon>Juglans</taxon>
    </lineage>
</organism>
<dbReference type="EMBL" id="LIHL02000766">
    <property type="protein sequence ID" value="KAF5441823.1"/>
    <property type="molecule type" value="Genomic_DNA"/>
</dbReference>
<dbReference type="KEGG" id="jre:108980188"/>